<protein>
    <submittedName>
        <fullName evidence="1">GxxExxY protein</fullName>
    </submittedName>
</protein>
<evidence type="ECO:0000313" key="1">
    <source>
        <dbReference type="EMBL" id="QQP89224.1"/>
    </source>
</evidence>
<dbReference type="NCBIfam" id="TIGR04256">
    <property type="entry name" value="GxxExxY"/>
    <property type="match status" value="1"/>
</dbReference>
<dbReference type="InterPro" id="IPR026350">
    <property type="entry name" value="GxxExxY"/>
</dbReference>
<proteinExistence type="predicted"/>
<name>A0ABX7B522_9PROT</name>
<dbReference type="Pfam" id="PF13366">
    <property type="entry name" value="PDDEXK_3"/>
    <property type="match status" value="1"/>
</dbReference>
<sequence>MGNDERDPLSHAVLGAAFEVANVLGHGFLEAVYRRALVGELMRRKIPVREEVGFPIFYKGEDVGRYIADIVADDRMIIELKCADALSRAHVAQTINYLKASNISTALLLNFGKPKIEYRRIILSSPI</sequence>
<gene>
    <name evidence="1" type="ORF">IGS68_25065</name>
</gene>
<dbReference type="Proteomes" id="UP000595197">
    <property type="component" value="Chromosome"/>
</dbReference>
<keyword evidence="2" id="KW-1185">Reference proteome</keyword>
<accession>A0ABX7B522</accession>
<evidence type="ECO:0000313" key="2">
    <source>
        <dbReference type="Proteomes" id="UP000595197"/>
    </source>
</evidence>
<organism evidence="1 2">
    <name type="scientific">Skermanella cutis</name>
    <dbReference type="NCBI Taxonomy" id="2775420"/>
    <lineage>
        <taxon>Bacteria</taxon>
        <taxon>Pseudomonadati</taxon>
        <taxon>Pseudomonadota</taxon>
        <taxon>Alphaproteobacteria</taxon>
        <taxon>Rhodospirillales</taxon>
        <taxon>Azospirillaceae</taxon>
        <taxon>Skermanella</taxon>
    </lineage>
</organism>
<dbReference type="EMBL" id="CP067420">
    <property type="protein sequence ID" value="QQP89224.1"/>
    <property type="molecule type" value="Genomic_DNA"/>
</dbReference>
<reference evidence="1" key="1">
    <citation type="submission" date="2021-02" db="EMBL/GenBank/DDBJ databases">
        <title>Skermanella TT6 skin isolate.</title>
        <authorList>
            <person name="Lee K."/>
            <person name="Ganzorig M."/>
        </authorList>
    </citation>
    <scope>NUCLEOTIDE SEQUENCE</scope>
    <source>
        <strain evidence="1">TT6</strain>
    </source>
</reference>
<dbReference type="RefSeq" id="WP_201075217.1">
    <property type="nucleotide sequence ID" value="NZ_CP067420.1"/>
</dbReference>